<sequence>MTDEDIAASNRVRNILVKNVQDHHLAIIRAAPNAKGAWERLAAVFAARSDARKSQLVAELSALKMAQNEALILYLARVRNLYTDLTEAGHPITEREVTYNLLVGLPKKISVIVTTLTVNWQYKSDQLGVFATMHISSTCTSTNTSPLVSALTNIAWSDLDVKSPISATLMHNWSYQQRDAWRRPYMDLSRRQLSYHCSAPPPPPPPACRMYGMGCTGVHVPLL</sequence>
<gene>
    <name evidence="1" type="ORF">VaNZ11_010677</name>
</gene>
<evidence type="ECO:0000313" key="1">
    <source>
        <dbReference type="EMBL" id="GLI66736.1"/>
    </source>
</evidence>
<accession>A0ABQ5SA53</accession>
<dbReference type="Proteomes" id="UP001165090">
    <property type="component" value="Unassembled WGS sequence"/>
</dbReference>
<evidence type="ECO:0008006" key="3">
    <source>
        <dbReference type="Google" id="ProtNLM"/>
    </source>
</evidence>
<comment type="caution">
    <text evidence="1">The sequence shown here is derived from an EMBL/GenBank/DDBJ whole genome shotgun (WGS) entry which is preliminary data.</text>
</comment>
<dbReference type="Pfam" id="PF14223">
    <property type="entry name" value="Retrotran_gag_2"/>
    <property type="match status" value="1"/>
</dbReference>
<dbReference type="PANTHER" id="PTHR47481">
    <property type="match status" value="1"/>
</dbReference>
<protein>
    <recommendedName>
        <fullName evidence="3">Retrotransposon gag domain-containing protein</fullName>
    </recommendedName>
</protein>
<evidence type="ECO:0000313" key="2">
    <source>
        <dbReference type="Proteomes" id="UP001165090"/>
    </source>
</evidence>
<proteinExistence type="predicted"/>
<dbReference type="PANTHER" id="PTHR47481:SF14">
    <property type="entry name" value="RETROTRANSPOSON COPIA-LIKE N-TERMINAL DOMAIN-CONTAINING PROTEIN"/>
    <property type="match status" value="1"/>
</dbReference>
<keyword evidence="2" id="KW-1185">Reference proteome</keyword>
<name>A0ABQ5SA53_9CHLO</name>
<organism evidence="1 2">
    <name type="scientific">Volvox africanus</name>
    <dbReference type="NCBI Taxonomy" id="51714"/>
    <lineage>
        <taxon>Eukaryota</taxon>
        <taxon>Viridiplantae</taxon>
        <taxon>Chlorophyta</taxon>
        <taxon>core chlorophytes</taxon>
        <taxon>Chlorophyceae</taxon>
        <taxon>CS clade</taxon>
        <taxon>Chlamydomonadales</taxon>
        <taxon>Volvocaceae</taxon>
        <taxon>Volvox</taxon>
    </lineage>
</organism>
<reference evidence="1 2" key="1">
    <citation type="journal article" date="2023" name="IScience">
        <title>Expanded male sex-determining region conserved during the evolution of homothallism in the green alga Volvox.</title>
        <authorList>
            <person name="Yamamoto K."/>
            <person name="Matsuzaki R."/>
            <person name="Mahakham W."/>
            <person name="Heman W."/>
            <person name="Sekimoto H."/>
            <person name="Kawachi M."/>
            <person name="Minakuchi Y."/>
            <person name="Toyoda A."/>
            <person name="Nozaki H."/>
        </authorList>
    </citation>
    <scope>NUCLEOTIDE SEQUENCE [LARGE SCALE GENOMIC DNA]</scope>
    <source>
        <strain evidence="1 2">NIES-4468</strain>
    </source>
</reference>
<dbReference type="EMBL" id="BSDZ01000039">
    <property type="protein sequence ID" value="GLI66736.1"/>
    <property type="molecule type" value="Genomic_DNA"/>
</dbReference>